<feature type="domain" description="Malic enzyme N-terminal" evidence="1">
    <location>
        <begin position="74"/>
        <end position="116"/>
    </location>
</feature>
<dbReference type="InterPro" id="IPR037062">
    <property type="entry name" value="Malic_N_dom_sf"/>
</dbReference>
<sequence>MPIIAGGSNSFIYALLAEKFSPEIDVFSKSDSNILRLGDAAAKRAGKRVADIWERQVVEPSLKIVKRFSMEKEMKSILQASEVLPLVYTPTISEACQKYGSTFRQPQGLFISSKGAIILDLTVIAVLIPKNSSVKLFTQGLLTGIGDRDDVGTFD</sequence>
<dbReference type="GO" id="GO:0004473">
    <property type="term" value="F:malate dehydrogenase (decarboxylating) (NADP+) activity"/>
    <property type="evidence" value="ECO:0007669"/>
    <property type="project" value="TreeGrafter"/>
</dbReference>
<dbReference type="PANTHER" id="PTHR23406:SF64">
    <property type="entry name" value="NADP-DEPENDENT MALIC ENZYME 3"/>
    <property type="match status" value="1"/>
</dbReference>
<accession>A0AAD1Z7G8</accession>
<dbReference type="InterPro" id="IPR027417">
    <property type="entry name" value="P-loop_NTPase"/>
</dbReference>
<proteinExistence type="predicted"/>
<dbReference type="InterPro" id="IPR046346">
    <property type="entry name" value="Aminoacid_DH-like_N_sf"/>
</dbReference>
<organism evidence="2 3">
    <name type="scientific">Fraxinus pennsylvanica</name>
    <dbReference type="NCBI Taxonomy" id="56036"/>
    <lineage>
        <taxon>Eukaryota</taxon>
        <taxon>Viridiplantae</taxon>
        <taxon>Streptophyta</taxon>
        <taxon>Embryophyta</taxon>
        <taxon>Tracheophyta</taxon>
        <taxon>Spermatophyta</taxon>
        <taxon>Magnoliopsida</taxon>
        <taxon>eudicotyledons</taxon>
        <taxon>Gunneridae</taxon>
        <taxon>Pentapetalae</taxon>
        <taxon>asterids</taxon>
        <taxon>lamiids</taxon>
        <taxon>Lamiales</taxon>
        <taxon>Oleaceae</taxon>
        <taxon>Oleeae</taxon>
        <taxon>Fraxinus</taxon>
    </lineage>
</organism>
<dbReference type="Gene3D" id="3.40.50.300">
    <property type="entry name" value="P-loop containing nucleotide triphosphate hydrolases"/>
    <property type="match status" value="1"/>
</dbReference>
<dbReference type="Proteomes" id="UP000834106">
    <property type="component" value="Chromosome 7"/>
</dbReference>
<dbReference type="GO" id="GO:0009507">
    <property type="term" value="C:chloroplast"/>
    <property type="evidence" value="ECO:0007669"/>
    <property type="project" value="TreeGrafter"/>
</dbReference>
<dbReference type="SUPFAM" id="SSF53223">
    <property type="entry name" value="Aminoacid dehydrogenase-like, N-terminal domain"/>
    <property type="match status" value="1"/>
</dbReference>
<protein>
    <recommendedName>
        <fullName evidence="1">Malic enzyme N-terminal domain-containing protein</fullName>
    </recommendedName>
</protein>
<evidence type="ECO:0000259" key="1">
    <source>
        <dbReference type="Pfam" id="PF00390"/>
    </source>
</evidence>
<dbReference type="AlphaFoldDB" id="A0AAD1Z7G8"/>
<keyword evidence="3" id="KW-1185">Reference proteome</keyword>
<dbReference type="Pfam" id="PF00390">
    <property type="entry name" value="malic"/>
    <property type="match status" value="1"/>
</dbReference>
<dbReference type="GO" id="GO:0006108">
    <property type="term" value="P:malate metabolic process"/>
    <property type="evidence" value="ECO:0007669"/>
    <property type="project" value="TreeGrafter"/>
</dbReference>
<reference evidence="2" key="1">
    <citation type="submission" date="2023-05" db="EMBL/GenBank/DDBJ databases">
        <authorList>
            <person name="Huff M."/>
        </authorList>
    </citation>
    <scope>NUCLEOTIDE SEQUENCE</scope>
</reference>
<dbReference type="PANTHER" id="PTHR23406">
    <property type="entry name" value="MALIC ENZYME-RELATED"/>
    <property type="match status" value="1"/>
</dbReference>
<dbReference type="InterPro" id="IPR012301">
    <property type="entry name" value="Malic_N_dom"/>
</dbReference>
<gene>
    <name evidence="2" type="ORF">FPE_LOCUS12071</name>
</gene>
<evidence type="ECO:0000313" key="2">
    <source>
        <dbReference type="EMBL" id="CAI9764641.1"/>
    </source>
</evidence>
<name>A0AAD1Z7G8_9LAMI</name>
<dbReference type="Gene3D" id="3.40.50.10380">
    <property type="entry name" value="Malic enzyme, N-terminal domain"/>
    <property type="match status" value="1"/>
</dbReference>
<dbReference type="EMBL" id="OU503042">
    <property type="protein sequence ID" value="CAI9764641.1"/>
    <property type="molecule type" value="Genomic_DNA"/>
</dbReference>
<evidence type="ECO:0000313" key="3">
    <source>
        <dbReference type="Proteomes" id="UP000834106"/>
    </source>
</evidence>